<evidence type="ECO:0000313" key="1">
    <source>
        <dbReference type="EMBL" id="KAK3705656.1"/>
    </source>
</evidence>
<reference evidence="1" key="1">
    <citation type="submission" date="2023-07" db="EMBL/GenBank/DDBJ databases">
        <title>Black Yeasts Isolated from many extreme environments.</title>
        <authorList>
            <person name="Coleine C."/>
            <person name="Stajich J.E."/>
            <person name="Selbmann L."/>
        </authorList>
    </citation>
    <scope>NUCLEOTIDE SEQUENCE</scope>
    <source>
        <strain evidence="1">CCFEE 5714</strain>
    </source>
</reference>
<dbReference type="Proteomes" id="UP001281147">
    <property type="component" value="Unassembled WGS sequence"/>
</dbReference>
<name>A0ACC3MYB8_9PEZI</name>
<dbReference type="EMBL" id="JAUTXU010000128">
    <property type="protein sequence ID" value="KAK3705656.1"/>
    <property type="molecule type" value="Genomic_DNA"/>
</dbReference>
<sequence length="203" mass="22961">MRLINTDTLEFEEFFGRSVPPYAILSHITGFDEFTYRSFLNKERTDRAGYKKIVDFCSFAQSRGLGWASIDRCCINSSSSAEVSEAINSVFAWFQDATECYAQLSDVPALSAGENAVMRAFERSRWFTRVWTLPELLAPKRVIFLNTDWAIIGVKDNSFQPSVDADERNLNRDIAAIPGIPLRFLMGEDLSKATFAERDGDPD</sequence>
<organism evidence="1 2">
    <name type="scientific">Vermiconidia calcicola</name>
    <dbReference type="NCBI Taxonomy" id="1690605"/>
    <lineage>
        <taxon>Eukaryota</taxon>
        <taxon>Fungi</taxon>
        <taxon>Dikarya</taxon>
        <taxon>Ascomycota</taxon>
        <taxon>Pezizomycotina</taxon>
        <taxon>Dothideomycetes</taxon>
        <taxon>Dothideomycetidae</taxon>
        <taxon>Mycosphaerellales</taxon>
        <taxon>Extremaceae</taxon>
        <taxon>Vermiconidia</taxon>
    </lineage>
</organism>
<keyword evidence="2" id="KW-1185">Reference proteome</keyword>
<gene>
    <name evidence="1" type="ORF">LTR37_013264</name>
</gene>
<comment type="caution">
    <text evidence="1">The sequence shown here is derived from an EMBL/GenBank/DDBJ whole genome shotgun (WGS) entry which is preliminary data.</text>
</comment>
<accession>A0ACC3MYB8</accession>
<proteinExistence type="predicted"/>
<evidence type="ECO:0000313" key="2">
    <source>
        <dbReference type="Proteomes" id="UP001281147"/>
    </source>
</evidence>
<protein>
    <submittedName>
        <fullName evidence="1">Uncharacterized protein</fullName>
    </submittedName>
</protein>